<feature type="compositionally biased region" description="Polar residues" evidence="1">
    <location>
        <begin position="185"/>
        <end position="203"/>
    </location>
</feature>
<dbReference type="OrthoDB" id="10321998at2759"/>
<accession>A0A9D3W9N4</accession>
<gene>
    <name evidence="2" type="ORF">J1N35_009064</name>
</gene>
<organism evidence="2 3">
    <name type="scientific">Gossypium stocksii</name>
    <dbReference type="NCBI Taxonomy" id="47602"/>
    <lineage>
        <taxon>Eukaryota</taxon>
        <taxon>Viridiplantae</taxon>
        <taxon>Streptophyta</taxon>
        <taxon>Embryophyta</taxon>
        <taxon>Tracheophyta</taxon>
        <taxon>Spermatophyta</taxon>
        <taxon>Magnoliopsida</taxon>
        <taxon>eudicotyledons</taxon>
        <taxon>Gunneridae</taxon>
        <taxon>Pentapetalae</taxon>
        <taxon>rosids</taxon>
        <taxon>malvids</taxon>
        <taxon>Malvales</taxon>
        <taxon>Malvaceae</taxon>
        <taxon>Malvoideae</taxon>
        <taxon>Gossypium</taxon>
    </lineage>
</organism>
<comment type="caution">
    <text evidence="2">The sequence shown here is derived from an EMBL/GenBank/DDBJ whole genome shotgun (WGS) entry which is preliminary data.</text>
</comment>
<feature type="region of interest" description="Disordered" evidence="1">
    <location>
        <begin position="147"/>
        <end position="203"/>
    </location>
</feature>
<evidence type="ECO:0000256" key="1">
    <source>
        <dbReference type="SAM" id="MobiDB-lite"/>
    </source>
</evidence>
<keyword evidence="3" id="KW-1185">Reference proteome</keyword>
<protein>
    <submittedName>
        <fullName evidence="2">Uncharacterized protein</fullName>
    </submittedName>
</protein>
<dbReference type="AlphaFoldDB" id="A0A9D3W9N4"/>
<evidence type="ECO:0000313" key="2">
    <source>
        <dbReference type="EMBL" id="KAH1115686.1"/>
    </source>
</evidence>
<feature type="region of interest" description="Disordered" evidence="1">
    <location>
        <begin position="1"/>
        <end position="25"/>
    </location>
</feature>
<name>A0A9D3W9N4_9ROSI</name>
<evidence type="ECO:0000313" key="3">
    <source>
        <dbReference type="Proteomes" id="UP000828251"/>
    </source>
</evidence>
<dbReference type="EMBL" id="JAIQCV010000003">
    <property type="protein sequence ID" value="KAH1115686.1"/>
    <property type="molecule type" value="Genomic_DNA"/>
</dbReference>
<reference evidence="2 3" key="1">
    <citation type="journal article" date="2021" name="Plant Biotechnol. J.">
        <title>Multi-omics assisted identification of the key and species-specific regulatory components of drought-tolerant mechanisms in Gossypium stocksii.</title>
        <authorList>
            <person name="Yu D."/>
            <person name="Ke L."/>
            <person name="Zhang D."/>
            <person name="Wu Y."/>
            <person name="Sun Y."/>
            <person name="Mei J."/>
            <person name="Sun J."/>
            <person name="Sun Y."/>
        </authorList>
    </citation>
    <scope>NUCLEOTIDE SEQUENCE [LARGE SCALE GENOMIC DNA]</scope>
    <source>
        <strain evidence="3">cv. E1</strain>
        <tissue evidence="2">Leaf</tissue>
    </source>
</reference>
<sequence length="203" mass="22821">MGESSKNKKEFVVESSNDMKPDAASRARKIEDVEVKVKELMRTIRGDNKYAEAGLYDEKTNIIRQTIVPVQNLLVATGILINKIRGDERFTEAPLSQKSEIIRETRMMLHGNPFLDDAFRTIEWFSKNTNGGVVRTVYETQERQFNEQPMQIPQAHLNPESSNKIGASGDSDSDFDPDSLLDLTNWPNQDGSWSTGNVGANEA</sequence>
<dbReference type="Proteomes" id="UP000828251">
    <property type="component" value="Unassembled WGS sequence"/>
</dbReference>
<proteinExistence type="predicted"/>